<keyword evidence="2" id="KW-1003">Cell membrane</keyword>
<evidence type="ECO:0000313" key="11">
    <source>
        <dbReference type="Proteomes" id="UP000196027"/>
    </source>
</evidence>
<accession>A0A1Y0I8P4</accession>
<evidence type="ECO:0000256" key="3">
    <source>
        <dbReference type="ARBA" id="ARBA00022692"/>
    </source>
</evidence>
<feature type="transmembrane region" description="Helical" evidence="6">
    <location>
        <begin position="280"/>
        <end position="299"/>
    </location>
</feature>
<evidence type="ECO:0000256" key="6">
    <source>
        <dbReference type="SAM" id="Phobius"/>
    </source>
</evidence>
<dbReference type="InterPro" id="IPR052159">
    <property type="entry name" value="Competence_DNA_uptake"/>
</dbReference>
<evidence type="ECO:0000313" key="10">
    <source>
        <dbReference type="EMBL" id="ARU56146.1"/>
    </source>
</evidence>
<feature type="domain" description="Metallo-beta-lactamase" evidence="7">
    <location>
        <begin position="526"/>
        <end position="595"/>
    </location>
</feature>
<evidence type="ECO:0000256" key="5">
    <source>
        <dbReference type="ARBA" id="ARBA00023136"/>
    </source>
</evidence>
<evidence type="ECO:0000259" key="8">
    <source>
        <dbReference type="Pfam" id="PF03772"/>
    </source>
</evidence>
<feature type="transmembrane region" description="Helical" evidence="6">
    <location>
        <begin position="305"/>
        <end position="322"/>
    </location>
</feature>
<dbReference type="InterPro" id="IPR004797">
    <property type="entry name" value="Competence_ComEC/Rec2"/>
</dbReference>
<dbReference type="InterPro" id="IPR035681">
    <property type="entry name" value="ComA-like_MBL"/>
</dbReference>
<feature type="transmembrane region" description="Helical" evidence="6">
    <location>
        <begin position="247"/>
        <end position="268"/>
    </location>
</feature>
<feature type="transmembrane region" description="Helical" evidence="6">
    <location>
        <begin position="478"/>
        <end position="511"/>
    </location>
</feature>
<dbReference type="KEGG" id="ome:OLMES_2073"/>
<dbReference type="OrthoDB" id="9761531at2"/>
<organism evidence="10 11">
    <name type="scientific">Oleiphilus messinensis</name>
    <dbReference type="NCBI Taxonomy" id="141451"/>
    <lineage>
        <taxon>Bacteria</taxon>
        <taxon>Pseudomonadati</taxon>
        <taxon>Pseudomonadota</taxon>
        <taxon>Gammaproteobacteria</taxon>
        <taxon>Oceanospirillales</taxon>
        <taxon>Oleiphilaceae</taxon>
        <taxon>Oleiphilus</taxon>
    </lineage>
</organism>
<evidence type="ECO:0000256" key="4">
    <source>
        <dbReference type="ARBA" id="ARBA00022989"/>
    </source>
</evidence>
<dbReference type="EMBL" id="CP021425">
    <property type="protein sequence ID" value="ARU56146.1"/>
    <property type="molecule type" value="Genomic_DNA"/>
</dbReference>
<dbReference type="GO" id="GO:0030420">
    <property type="term" value="P:establishment of competence for transformation"/>
    <property type="evidence" value="ECO:0007669"/>
    <property type="project" value="InterPro"/>
</dbReference>
<protein>
    <submittedName>
        <fullName evidence="10">DNA internalization-related competence protein ComEC/Rec2</fullName>
    </submittedName>
</protein>
<dbReference type="RefSeq" id="WP_087461172.1">
    <property type="nucleotide sequence ID" value="NZ_CP021425.1"/>
</dbReference>
<dbReference type="InterPro" id="IPR001279">
    <property type="entry name" value="Metallo-B-lactamas"/>
</dbReference>
<feature type="transmembrane region" description="Helical" evidence="6">
    <location>
        <begin position="448"/>
        <end position="472"/>
    </location>
</feature>
<gene>
    <name evidence="10" type="ORF">OLMES_2073</name>
</gene>
<dbReference type="AlphaFoldDB" id="A0A1Y0I8P4"/>
<dbReference type="Gene3D" id="3.60.15.10">
    <property type="entry name" value="Ribonuclease Z/Hydroxyacylglutathione hydrolase-like"/>
    <property type="match status" value="1"/>
</dbReference>
<dbReference type="Pfam" id="PF00753">
    <property type="entry name" value="Lactamase_B"/>
    <property type="match status" value="1"/>
</dbReference>
<dbReference type="NCBIfam" id="TIGR00361">
    <property type="entry name" value="ComEC_Rec2"/>
    <property type="match status" value="1"/>
</dbReference>
<evidence type="ECO:0000256" key="2">
    <source>
        <dbReference type="ARBA" id="ARBA00022475"/>
    </source>
</evidence>
<feature type="transmembrane region" description="Helical" evidence="6">
    <location>
        <begin position="410"/>
        <end position="436"/>
    </location>
</feature>
<feature type="transmembrane region" description="Helical" evidence="6">
    <location>
        <begin position="351"/>
        <end position="367"/>
    </location>
</feature>
<comment type="subcellular location">
    <subcellularLocation>
        <location evidence="1">Cell membrane</location>
        <topology evidence="1">Multi-pass membrane protein</topology>
    </subcellularLocation>
</comment>
<dbReference type="Pfam" id="PF13567">
    <property type="entry name" value="DUF4131"/>
    <property type="match status" value="1"/>
</dbReference>
<keyword evidence="4 6" id="KW-1133">Transmembrane helix</keyword>
<dbReference type="GO" id="GO:0005886">
    <property type="term" value="C:plasma membrane"/>
    <property type="evidence" value="ECO:0007669"/>
    <property type="project" value="UniProtKB-SubCell"/>
</dbReference>
<keyword evidence="5 6" id="KW-0472">Membrane</keyword>
<proteinExistence type="predicted"/>
<feature type="domain" description="ComEC/Rec2-related protein" evidence="8">
    <location>
        <begin position="224"/>
        <end position="491"/>
    </location>
</feature>
<feature type="transmembrane region" description="Helical" evidence="6">
    <location>
        <begin position="20"/>
        <end position="39"/>
    </location>
</feature>
<feature type="transmembrane region" description="Helical" evidence="6">
    <location>
        <begin position="374"/>
        <end position="398"/>
    </location>
</feature>
<reference evidence="10 11" key="1">
    <citation type="submission" date="2017-05" db="EMBL/GenBank/DDBJ databases">
        <title>Genomic insights into alkan degradation activity of Oleiphilus messinensis.</title>
        <authorList>
            <person name="Kozyavkin S.A."/>
            <person name="Slesarev A.I."/>
            <person name="Golyshin P.N."/>
            <person name="Korzhenkov A."/>
            <person name="Golyshina O.N."/>
            <person name="Toshchakov S.V."/>
        </authorList>
    </citation>
    <scope>NUCLEOTIDE SEQUENCE [LARGE SCALE GENOMIC DNA]</scope>
    <source>
        <strain evidence="10 11">ME102</strain>
    </source>
</reference>
<keyword evidence="11" id="KW-1185">Reference proteome</keyword>
<dbReference type="PROSITE" id="PS51257">
    <property type="entry name" value="PROKAR_LIPOPROTEIN"/>
    <property type="match status" value="1"/>
</dbReference>
<name>A0A1Y0I8P4_9GAMM</name>
<feature type="transmembrane region" description="Helical" evidence="6">
    <location>
        <begin position="329"/>
        <end position="345"/>
    </location>
</feature>
<sequence>MRLVLSAMSGGVIVLYYSAFSPPNPVVFGLFFVACLFFLRDRTRIMAATLVGFSVAALHVNQFSDQMIPVQYERKTVLVEGEVCSLPERRGAMMRFDYCLFTTPWRAKDVRVRVVLHSDALMAYNDSASISNGSGVSETELSGYLRTNVRLIRPRGLANPAGFSMERWLYAKGYRAQGVIQSIDDIGSCQRFWSCQLTHYRQQIRNRLMPHLRASTMGHFVLALTLGDRSEIPYLDKSILRDTGLGHLIAISGMHLSMVGGFVYWLLALVWRRSYFLQRYLGVLLPVSVLLVSTCFALVSGFAVSTQRALLMALVVMLWFYGYRPRPSVILLTAVAILLLSTPAYIYDLGFWLSCYAVAVLMLIFARRLSTSSWLSALFGAHFLVFFGLLPLLVLFALPVTPISIVANIFAVPLFTLILLPLSFFIVTSLLMGFVAPAQWGLQLFDMLLLLLSAGLHGLVSLCPPVGFMATLQGQWHVFLSFFMACFVILLPVPVLSRGLCVVIWAGILIFGSAKPKQASSLAVLDVGQGLAVAVQHGNQGWLYDFGRDFAAGLPVASAILIPYLQRLGLESIDTAVLSHGDKDHQGGLAILAKTMSIRNFFYGHRSEPQAFSSYNIDDIRQCQARQSFHFDEHFSWQVLWPVKSAKANTVSESSNARSCVIKLDLNGVSFLLSGDISAAVERELVTLYREQLRTDVLIAAHHGSNSSSSWAFLKFVNPSVAVFSSGYLNAFGHPHPEVVARMKAMSIEMYDTAQDGAIIFRPKSSQVAQSRREQFDVVRHRAVQNHFWLEAKD</sequence>
<dbReference type="InterPro" id="IPR004477">
    <property type="entry name" value="ComEC_N"/>
</dbReference>
<dbReference type="InterPro" id="IPR025405">
    <property type="entry name" value="DUF4131"/>
</dbReference>
<feature type="domain" description="DUF4131" evidence="9">
    <location>
        <begin position="27"/>
        <end position="185"/>
    </location>
</feature>
<evidence type="ECO:0000256" key="1">
    <source>
        <dbReference type="ARBA" id="ARBA00004651"/>
    </source>
</evidence>
<dbReference type="PANTHER" id="PTHR30619">
    <property type="entry name" value="DNA INTERNALIZATION/COMPETENCE PROTEIN COMEC/REC2"/>
    <property type="match status" value="1"/>
</dbReference>
<dbReference type="Pfam" id="PF03772">
    <property type="entry name" value="Competence"/>
    <property type="match status" value="1"/>
</dbReference>
<keyword evidence="3 6" id="KW-0812">Transmembrane</keyword>
<dbReference type="NCBIfam" id="TIGR00360">
    <property type="entry name" value="ComEC_N-term"/>
    <property type="match status" value="1"/>
</dbReference>
<dbReference type="InterPro" id="IPR036866">
    <property type="entry name" value="RibonucZ/Hydroxyglut_hydro"/>
</dbReference>
<dbReference type="PANTHER" id="PTHR30619:SF1">
    <property type="entry name" value="RECOMBINATION PROTEIN 2"/>
    <property type="match status" value="1"/>
</dbReference>
<dbReference type="CDD" id="cd07731">
    <property type="entry name" value="ComA-like_MBL-fold"/>
    <property type="match status" value="1"/>
</dbReference>
<evidence type="ECO:0000259" key="7">
    <source>
        <dbReference type="Pfam" id="PF00753"/>
    </source>
</evidence>
<dbReference type="Proteomes" id="UP000196027">
    <property type="component" value="Chromosome"/>
</dbReference>
<dbReference type="SUPFAM" id="SSF56281">
    <property type="entry name" value="Metallo-hydrolase/oxidoreductase"/>
    <property type="match status" value="1"/>
</dbReference>
<evidence type="ECO:0000259" key="9">
    <source>
        <dbReference type="Pfam" id="PF13567"/>
    </source>
</evidence>